<proteinExistence type="predicted"/>
<dbReference type="Proteomes" id="UP000292082">
    <property type="component" value="Unassembled WGS sequence"/>
</dbReference>
<protein>
    <submittedName>
        <fullName evidence="2">Uncharacterized protein</fullName>
    </submittedName>
</protein>
<keyword evidence="3" id="KW-1185">Reference proteome</keyword>
<sequence>MVISRPHSLRSTRPSSSSPQPSTLSKHLPAIPSATRAASSQHLTVPDHLRAPDPPSADVGECIDFLNHRTVDGTFEIVHHDIRTAKTSCFVYVLKSRVSRLRVVGTSV</sequence>
<accession>A0A4Q9PHB3</accession>
<evidence type="ECO:0000313" key="3">
    <source>
        <dbReference type="Proteomes" id="UP000292082"/>
    </source>
</evidence>
<evidence type="ECO:0000313" key="2">
    <source>
        <dbReference type="EMBL" id="TBU53047.1"/>
    </source>
</evidence>
<evidence type="ECO:0000256" key="1">
    <source>
        <dbReference type="SAM" id="MobiDB-lite"/>
    </source>
</evidence>
<dbReference type="EMBL" id="ML145227">
    <property type="protein sequence ID" value="TBU53047.1"/>
    <property type="molecule type" value="Genomic_DNA"/>
</dbReference>
<reference evidence="2 3" key="1">
    <citation type="submission" date="2019-01" db="EMBL/GenBank/DDBJ databases">
        <title>Draft genome sequences of three monokaryotic isolates of the white-rot basidiomycete fungus Dichomitus squalens.</title>
        <authorList>
            <consortium name="DOE Joint Genome Institute"/>
            <person name="Lopez S.C."/>
            <person name="Andreopoulos B."/>
            <person name="Pangilinan J."/>
            <person name="Lipzen A."/>
            <person name="Riley R."/>
            <person name="Ahrendt S."/>
            <person name="Ng V."/>
            <person name="Barry K."/>
            <person name="Daum C."/>
            <person name="Grigoriev I.V."/>
            <person name="Hilden K.S."/>
            <person name="Makela M.R."/>
            <person name="de Vries R.P."/>
        </authorList>
    </citation>
    <scope>NUCLEOTIDE SEQUENCE [LARGE SCALE GENOMIC DNA]</scope>
    <source>
        <strain evidence="2 3">CBS 464.89</strain>
    </source>
</reference>
<feature type="compositionally biased region" description="Low complexity" evidence="1">
    <location>
        <begin position="1"/>
        <end position="25"/>
    </location>
</feature>
<gene>
    <name evidence="2" type="ORF">BD310DRAFT_938834</name>
</gene>
<dbReference type="AlphaFoldDB" id="A0A4Q9PHB3"/>
<organism evidence="2 3">
    <name type="scientific">Dichomitus squalens</name>
    <dbReference type="NCBI Taxonomy" id="114155"/>
    <lineage>
        <taxon>Eukaryota</taxon>
        <taxon>Fungi</taxon>
        <taxon>Dikarya</taxon>
        <taxon>Basidiomycota</taxon>
        <taxon>Agaricomycotina</taxon>
        <taxon>Agaricomycetes</taxon>
        <taxon>Polyporales</taxon>
        <taxon>Polyporaceae</taxon>
        <taxon>Dichomitus</taxon>
    </lineage>
</organism>
<name>A0A4Q9PHB3_9APHY</name>
<feature type="region of interest" description="Disordered" evidence="1">
    <location>
        <begin position="1"/>
        <end position="56"/>
    </location>
</feature>